<evidence type="ECO:0000256" key="5">
    <source>
        <dbReference type="ARBA" id="ARBA00022741"/>
    </source>
</evidence>
<dbReference type="PANTHER" id="PTHR11550">
    <property type="entry name" value="CTP SYNTHASE"/>
    <property type="match status" value="1"/>
</dbReference>
<comment type="caution">
    <text evidence="12">The sequence shown here is derived from an EMBL/GenBank/DDBJ whole genome shotgun (WGS) entry which is preliminary data.</text>
</comment>
<dbReference type="GO" id="GO:0005524">
    <property type="term" value="F:ATP binding"/>
    <property type="evidence" value="ECO:0007669"/>
    <property type="project" value="UniProtKB-KW"/>
</dbReference>
<feature type="domain" description="Glutamine amidotransferase" evidence="10">
    <location>
        <begin position="308"/>
        <end position="533"/>
    </location>
</feature>
<dbReference type="InterPro" id="IPR017456">
    <property type="entry name" value="CTP_synthase_N"/>
</dbReference>
<reference evidence="12 13" key="1">
    <citation type="journal article" date="2015" name="Nature">
        <title>rRNA introns, odd ribosomes, and small enigmatic genomes across a large radiation of phyla.</title>
        <authorList>
            <person name="Brown C.T."/>
            <person name="Hug L.A."/>
            <person name="Thomas B.C."/>
            <person name="Sharon I."/>
            <person name="Castelle C.J."/>
            <person name="Singh A."/>
            <person name="Wilkins M.J."/>
            <person name="Williams K.H."/>
            <person name="Banfield J.F."/>
        </authorList>
    </citation>
    <scope>NUCLEOTIDE SEQUENCE [LARGE SCALE GENOMIC DNA]</scope>
</reference>
<evidence type="ECO:0000256" key="3">
    <source>
        <dbReference type="ARBA" id="ARBA00012291"/>
    </source>
</evidence>
<evidence type="ECO:0000313" key="13">
    <source>
        <dbReference type="Proteomes" id="UP000034493"/>
    </source>
</evidence>
<dbReference type="GO" id="GO:0003883">
    <property type="term" value="F:CTP synthase activity"/>
    <property type="evidence" value="ECO:0007669"/>
    <property type="project" value="UniProtKB-EC"/>
</dbReference>
<dbReference type="EMBL" id="LCBC01000008">
    <property type="protein sequence ID" value="KKS04223.1"/>
    <property type="molecule type" value="Genomic_DNA"/>
</dbReference>
<dbReference type="GO" id="GO:0042802">
    <property type="term" value="F:identical protein binding"/>
    <property type="evidence" value="ECO:0007669"/>
    <property type="project" value="TreeGrafter"/>
</dbReference>
<dbReference type="GO" id="GO:0019856">
    <property type="term" value="P:pyrimidine nucleobase biosynthetic process"/>
    <property type="evidence" value="ECO:0007669"/>
    <property type="project" value="TreeGrafter"/>
</dbReference>
<dbReference type="Gene3D" id="3.40.50.300">
    <property type="entry name" value="P-loop containing nucleotide triphosphate hydrolases"/>
    <property type="match status" value="1"/>
</dbReference>
<dbReference type="InterPro" id="IPR027417">
    <property type="entry name" value="P-loop_NTPase"/>
</dbReference>
<dbReference type="PANTHER" id="PTHR11550:SF0">
    <property type="entry name" value="CTP SYNTHASE-RELATED"/>
    <property type="match status" value="1"/>
</dbReference>
<evidence type="ECO:0000259" key="11">
    <source>
        <dbReference type="Pfam" id="PF06418"/>
    </source>
</evidence>
<dbReference type="SUPFAM" id="SSF52540">
    <property type="entry name" value="P-loop containing nucleoside triphosphate hydrolases"/>
    <property type="match status" value="1"/>
</dbReference>
<evidence type="ECO:0000259" key="10">
    <source>
        <dbReference type="Pfam" id="PF00117"/>
    </source>
</evidence>
<keyword evidence="4" id="KW-0436">Ligase</keyword>
<dbReference type="GO" id="GO:0044210">
    <property type="term" value="P:'de novo' CTP biosynthetic process"/>
    <property type="evidence" value="ECO:0007669"/>
    <property type="project" value="UniProtKB-UniPathway"/>
</dbReference>
<keyword evidence="6" id="KW-0067">ATP-binding</keyword>
<dbReference type="InterPro" id="IPR017926">
    <property type="entry name" value="GATASE"/>
</dbReference>
<dbReference type="Proteomes" id="UP000034493">
    <property type="component" value="Unassembled WGS sequence"/>
</dbReference>
<dbReference type="CDD" id="cd01746">
    <property type="entry name" value="GATase1_CTP_Synthase"/>
    <property type="match status" value="1"/>
</dbReference>
<proteinExistence type="inferred from homology"/>
<comment type="pathway">
    <text evidence="1">Pyrimidine metabolism; CTP biosynthesis via de novo pathway; CTP from UDP: step 2/2.</text>
</comment>
<dbReference type="SUPFAM" id="SSF52317">
    <property type="entry name" value="Class I glutamine amidotransferase-like"/>
    <property type="match status" value="1"/>
</dbReference>
<evidence type="ECO:0000256" key="9">
    <source>
        <dbReference type="ARBA" id="ARBA00047781"/>
    </source>
</evidence>
<keyword evidence="5" id="KW-0547">Nucleotide-binding</keyword>
<evidence type="ECO:0000313" key="12">
    <source>
        <dbReference type="EMBL" id="KKS04223.1"/>
    </source>
</evidence>
<dbReference type="InterPro" id="IPR004468">
    <property type="entry name" value="CTP_synthase"/>
</dbReference>
<protein>
    <recommendedName>
        <fullName evidence="3">CTP synthase (glutamine hydrolyzing)</fullName>
        <ecNumber evidence="3">6.3.4.2</ecNumber>
    </recommendedName>
</protein>
<keyword evidence="7" id="KW-0315">Glutamine amidotransferase</keyword>
<evidence type="ECO:0000256" key="7">
    <source>
        <dbReference type="ARBA" id="ARBA00022962"/>
    </source>
</evidence>
<keyword evidence="8" id="KW-0665">Pyrimidine biosynthesis</keyword>
<dbReference type="Pfam" id="PF00117">
    <property type="entry name" value="GATase"/>
    <property type="match status" value="1"/>
</dbReference>
<dbReference type="EC" id="6.3.4.2" evidence="3"/>
<dbReference type="AlphaFoldDB" id="A0A0G0YUU5"/>
<dbReference type="NCBIfam" id="NF003792">
    <property type="entry name" value="PRK05380.1"/>
    <property type="match status" value="1"/>
</dbReference>
<evidence type="ECO:0000256" key="4">
    <source>
        <dbReference type="ARBA" id="ARBA00022598"/>
    </source>
</evidence>
<dbReference type="PATRIC" id="fig|1618411.3.peg.555"/>
<accession>A0A0G0YUU5</accession>
<evidence type="ECO:0000256" key="8">
    <source>
        <dbReference type="ARBA" id="ARBA00022975"/>
    </source>
</evidence>
<gene>
    <name evidence="12" type="ORF">UU56_C0008G0030</name>
</gene>
<dbReference type="PROSITE" id="PS51273">
    <property type="entry name" value="GATASE_TYPE_1"/>
    <property type="match status" value="1"/>
</dbReference>
<evidence type="ECO:0000256" key="1">
    <source>
        <dbReference type="ARBA" id="ARBA00005171"/>
    </source>
</evidence>
<comment type="catalytic activity">
    <reaction evidence="9">
        <text>UTP + L-glutamine + ATP + H2O = CTP + L-glutamate + ADP + phosphate + 2 H(+)</text>
        <dbReference type="Rhea" id="RHEA:26426"/>
        <dbReference type="ChEBI" id="CHEBI:15377"/>
        <dbReference type="ChEBI" id="CHEBI:15378"/>
        <dbReference type="ChEBI" id="CHEBI:29985"/>
        <dbReference type="ChEBI" id="CHEBI:30616"/>
        <dbReference type="ChEBI" id="CHEBI:37563"/>
        <dbReference type="ChEBI" id="CHEBI:43474"/>
        <dbReference type="ChEBI" id="CHEBI:46398"/>
        <dbReference type="ChEBI" id="CHEBI:58359"/>
        <dbReference type="ChEBI" id="CHEBI:456216"/>
        <dbReference type="EC" id="6.3.4.2"/>
    </reaction>
</comment>
<organism evidence="12 13">
    <name type="scientific">Candidatus Curtissbacteria bacterium GW2011_GWA2_41_24</name>
    <dbReference type="NCBI Taxonomy" id="1618411"/>
    <lineage>
        <taxon>Bacteria</taxon>
        <taxon>Candidatus Curtissiibacteriota</taxon>
    </lineage>
</organism>
<dbReference type="Gene3D" id="3.40.50.880">
    <property type="match status" value="1"/>
</dbReference>
<dbReference type="UniPathway" id="UPA00159">
    <property type="reaction ID" value="UER00277"/>
</dbReference>
<comment type="similarity">
    <text evidence="2">Belongs to the CTP synthase family.</text>
</comment>
<feature type="domain" description="CTP synthase N-terminal" evidence="11">
    <location>
        <begin position="5"/>
        <end position="266"/>
    </location>
</feature>
<name>A0A0G0YUU5_9BACT</name>
<dbReference type="InterPro" id="IPR029062">
    <property type="entry name" value="Class_I_gatase-like"/>
</dbReference>
<dbReference type="NCBIfam" id="TIGR00337">
    <property type="entry name" value="PyrG"/>
    <property type="match status" value="1"/>
</dbReference>
<sequence length="546" mass="60989">MLRTKFIFVSGGVISGIGKGVATSSIALILKSRGFTVTAIKADPYLNVDAGTLNPIEHGEVFVLDDGMECDQDLGNYERFLDQNLNATNYTTTGQVFKSIIDRERALGYEGKTVEFFQDPPREIIKRIIDCAKKNRAEIVLFEVGGTVGEFQNLLFLEANRLLKLERPRDVLHIHLTYLPIPTSIGEMKSKPAQMSIQQLASSGIIADFVLARSSVAVDDKRKEKIAIACGLNPEDIISAPDVENIYQIPLNFENQNLSTKILQKLFVKPRKSNLADWKVMVNRALTAKGKAKIAMVGKYFATGDFTLSDAYLSVIESIKHAAAFCNIKPKMTWIDSTQIEKEGVKILKGFSGIIVPGGFGGRAVEGIISAIKYARENKIPYFGLCFGMQLCAVEFARHVCAYRDAHTTEINPDTKHPIIHVMESQKERVAKKELGGTMRLGAWDFKAKRGTLLARAYGTTAGSERHRHRYEFNNDYRKIFQEKGMTIAATTKNGKLVEAIELKNHPFFVGVQFHPELKSRPLRPHPLYLAFMQEVSKVKTFHLPS</sequence>
<dbReference type="InterPro" id="IPR033828">
    <property type="entry name" value="GATase1_CTP_Synthase"/>
</dbReference>
<dbReference type="FunFam" id="3.40.50.880:FF:000002">
    <property type="entry name" value="CTP synthase"/>
    <property type="match status" value="1"/>
</dbReference>
<evidence type="ECO:0000256" key="2">
    <source>
        <dbReference type="ARBA" id="ARBA00007533"/>
    </source>
</evidence>
<dbReference type="Pfam" id="PF06418">
    <property type="entry name" value="CTP_synth_N"/>
    <property type="match status" value="1"/>
</dbReference>
<evidence type="ECO:0000256" key="6">
    <source>
        <dbReference type="ARBA" id="ARBA00022840"/>
    </source>
</evidence>